<sequence>MYINTAITAGTITTGISFAQMEEVFAAANVPCMSEKTYIAKRSYGRDSAFDSLSGVVAIIDYRTRKVLFVGIRNKFCTVCHMAEREGLEAKSHKCYKNYDRNDSSARMESDAIAEGFTAMHGVIFRTLIADGDSNMYQSIINSNPYREQMITVTQRQQN</sequence>
<dbReference type="AlphaFoldDB" id="A0A151WLU4"/>
<dbReference type="Proteomes" id="UP000075809">
    <property type="component" value="Unassembled WGS sequence"/>
</dbReference>
<gene>
    <name evidence="2" type="ORF">ALC60_12159</name>
</gene>
<keyword evidence="3" id="KW-1185">Reference proteome</keyword>
<name>A0A151WLU4_9HYME</name>
<evidence type="ECO:0000313" key="2">
    <source>
        <dbReference type="EMBL" id="KYQ48790.1"/>
    </source>
</evidence>
<reference evidence="2 3" key="1">
    <citation type="submission" date="2015-09" db="EMBL/GenBank/DDBJ databases">
        <title>Trachymyrmex zeteki WGS genome.</title>
        <authorList>
            <person name="Nygaard S."/>
            <person name="Hu H."/>
            <person name="Boomsma J."/>
            <person name="Zhang G."/>
        </authorList>
    </citation>
    <scope>NUCLEOTIDE SEQUENCE [LARGE SCALE GENOMIC DNA]</scope>
    <source>
        <strain evidence="2">Tzet28-1</strain>
        <tissue evidence="2">Whole body</tissue>
    </source>
</reference>
<dbReference type="Pfam" id="PF20700">
    <property type="entry name" value="Mutator"/>
    <property type="match status" value="1"/>
</dbReference>
<feature type="domain" description="Mutator-like transposase" evidence="1">
    <location>
        <begin position="40"/>
        <end position="153"/>
    </location>
</feature>
<dbReference type="EMBL" id="KQ982958">
    <property type="protein sequence ID" value="KYQ48790.1"/>
    <property type="molecule type" value="Genomic_DNA"/>
</dbReference>
<evidence type="ECO:0000259" key="1">
    <source>
        <dbReference type="Pfam" id="PF20700"/>
    </source>
</evidence>
<organism evidence="2 3">
    <name type="scientific">Mycetomoellerius zeteki</name>
    <dbReference type="NCBI Taxonomy" id="64791"/>
    <lineage>
        <taxon>Eukaryota</taxon>
        <taxon>Metazoa</taxon>
        <taxon>Ecdysozoa</taxon>
        <taxon>Arthropoda</taxon>
        <taxon>Hexapoda</taxon>
        <taxon>Insecta</taxon>
        <taxon>Pterygota</taxon>
        <taxon>Neoptera</taxon>
        <taxon>Endopterygota</taxon>
        <taxon>Hymenoptera</taxon>
        <taxon>Apocrita</taxon>
        <taxon>Aculeata</taxon>
        <taxon>Formicoidea</taxon>
        <taxon>Formicidae</taxon>
        <taxon>Myrmicinae</taxon>
        <taxon>Mycetomoellerius</taxon>
    </lineage>
</organism>
<proteinExistence type="predicted"/>
<protein>
    <recommendedName>
        <fullName evidence="1">Mutator-like transposase domain-containing protein</fullName>
    </recommendedName>
</protein>
<dbReference type="InterPro" id="IPR049012">
    <property type="entry name" value="Mutator_transp_dom"/>
</dbReference>
<evidence type="ECO:0000313" key="3">
    <source>
        <dbReference type="Proteomes" id="UP000075809"/>
    </source>
</evidence>
<accession>A0A151WLU4</accession>